<protein>
    <submittedName>
        <fullName evidence="2">Uncharacterized protein</fullName>
    </submittedName>
</protein>
<proteinExistence type="predicted"/>
<feature type="compositionally biased region" description="Basic and acidic residues" evidence="1">
    <location>
        <begin position="79"/>
        <end position="94"/>
    </location>
</feature>
<accession>A0A5N6ZG80</accession>
<dbReference type="Proteomes" id="UP000327118">
    <property type="component" value="Unassembled WGS sequence"/>
</dbReference>
<feature type="compositionally biased region" description="Basic and acidic residues" evidence="1">
    <location>
        <begin position="149"/>
        <end position="158"/>
    </location>
</feature>
<dbReference type="EMBL" id="ML739041">
    <property type="protein sequence ID" value="KAE8356233.1"/>
    <property type="molecule type" value="Genomic_DNA"/>
</dbReference>
<gene>
    <name evidence="2" type="ORF">BDV28DRAFT_145416</name>
</gene>
<reference evidence="3" key="1">
    <citation type="submission" date="2019-04" db="EMBL/GenBank/DDBJ databases">
        <title>Friends and foes A comparative genomics studyof 23 Aspergillus species from section Flavi.</title>
        <authorList>
            <consortium name="DOE Joint Genome Institute"/>
            <person name="Kjaerbolling I."/>
            <person name="Vesth T."/>
            <person name="Frisvad J.C."/>
            <person name="Nybo J.L."/>
            <person name="Theobald S."/>
            <person name="Kildgaard S."/>
            <person name="Isbrandt T."/>
            <person name="Kuo A."/>
            <person name="Sato A."/>
            <person name="Lyhne E.K."/>
            <person name="Kogle M.E."/>
            <person name="Wiebenga A."/>
            <person name="Kun R.S."/>
            <person name="Lubbers R.J."/>
            <person name="Makela M.R."/>
            <person name="Barry K."/>
            <person name="Chovatia M."/>
            <person name="Clum A."/>
            <person name="Daum C."/>
            <person name="Haridas S."/>
            <person name="He G."/>
            <person name="LaButti K."/>
            <person name="Lipzen A."/>
            <person name="Mondo S."/>
            <person name="Riley R."/>
            <person name="Salamov A."/>
            <person name="Simmons B.A."/>
            <person name="Magnuson J.K."/>
            <person name="Henrissat B."/>
            <person name="Mortensen U.H."/>
            <person name="Larsen T.O."/>
            <person name="Devries R.P."/>
            <person name="Grigoriev I.V."/>
            <person name="Machida M."/>
            <person name="Baker S.E."/>
            <person name="Andersen M.R."/>
        </authorList>
    </citation>
    <scope>NUCLEOTIDE SEQUENCE [LARGE SCALE GENOMIC DNA]</scope>
    <source>
        <strain evidence="3">CBS 553.77</strain>
    </source>
</reference>
<dbReference type="AlphaFoldDB" id="A0A5N6ZG80"/>
<evidence type="ECO:0000313" key="3">
    <source>
        <dbReference type="Proteomes" id="UP000327118"/>
    </source>
</evidence>
<name>A0A5N6ZG80_9EURO</name>
<keyword evidence="3" id="KW-1185">Reference proteome</keyword>
<evidence type="ECO:0000313" key="2">
    <source>
        <dbReference type="EMBL" id="KAE8356233.1"/>
    </source>
</evidence>
<organism evidence="2 3">
    <name type="scientific">Aspergillus coremiiformis</name>
    <dbReference type="NCBI Taxonomy" id="138285"/>
    <lineage>
        <taxon>Eukaryota</taxon>
        <taxon>Fungi</taxon>
        <taxon>Dikarya</taxon>
        <taxon>Ascomycota</taxon>
        <taxon>Pezizomycotina</taxon>
        <taxon>Eurotiomycetes</taxon>
        <taxon>Eurotiomycetidae</taxon>
        <taxon>Eurotiales</taxon>
        <taxon>Aspergillaceae</taxon>
        <taxon>Aspergillus</taxon>
        <taxon>Aspergillus subgen. Circumdati</taxon>
    </lineage>
</organism>
<feature type="region of interest" description="Disordered" evidence="1">
    <location>
        <begin position="1"/>
        <end position="180"/>
    </location>
</feature>
<evidence type="ECO:0000256" key="1">
    <source>
        <dbReference type="SAM" id="MobiDB-lite"/>
    </source>
</evidence>
<sequence length="180" mass="20466">MKRSKQNTTDQKEEPQSQSPKGQRSRGIRQQLPGMRRDRLTDWEGVQTRSQTGSHPKKERQQPQPQEQQLAGQKLGRPPRKDKSSDGQRPKDPSPEVPPRPRGRSPSQGQPKEELQGEESQEKMPQGKGYTLDPETRRMNAEYRSFLAQREERRRREMANSPGTAGAASYAAPLTPPDEC</sequence>